<sequence>MTGLPEGISLMDATIMRAYAANGEVSKFREVANTLPSTPAVLSWVSACLKESASPESAAPQQARRSTSDKDATRSRSRKRRASTTITVHTPKVTKREPYYRVSSSPDPIDAVGTPESGSPEPHYNFYASPSPRSVMDTPSRRYLSIVPSEVSSDSKRVAFLTAIIKGLAIATVRGCVLSATKHTDVVDVFGEDKDEMLSYSLRLHCEAQMKKMKHAAVRKICLNAALAHPDVEENVLVETPSHIIEKCLDDDEVEEMGEHFLRRAKFLLRKRGNTGKYSRMDSLPKVARGIAEEIESMLDTLLKRSSSTSLSSESKKACLSTTTILVAACLAPCPPYNYLYPYIKNDHAVKWNTRVRDVMKNLTDKELLQMRNAGYDDQLLRLWKHVRRYTTRVGMVDRWAIVRYKELGQRPPPEPKIWPEFVKKTVRYFAARTGGWNKAWDPVKTTDCFDYEIWV</sequence>
<evidence type="ECO:0000256" key="1">
    <source>
        <dbReference type="SAM" id="MobiDB-lite"/>
    </source>
</evidence>
<accession>K1VJ65</accession>
<dbReference type="AlphaFoldDB" id="K1VJ65"/>
<proteinExistence type="predicted"/>
<keyword evidence="3" id="KW-1185">Reference proteome</keyword>
<gene>
    <name evidence="2" type="ORF">A1Q2_06570</name>
</gene>
<evidence type="ECO:0000313" key="3">
    <source>
        <dbReference type="Proteomes" id="UP000006757"/>
    </source>
</evidence>
<comment type="caution">
    <text evidence="2">The sequence shown here is derived from an EMBL/GenBank/DDBJ whole genome shotgun (WGS) entry which is preliminary data.</text>
</comment>
<organism evidence="2 3">
    <name type="scientific">Trichosporon asahii var. asahii (strain CBS 8904)</name>
    <name type="common">Yeast</name>
    <dbReference type="NCBI Taxonomy" id="1220162"/>
    <lineage>
        <taxon>Eukaryota</taxon>
        <taxon>Fungi</taxon>
        <taxon>Dikarya</taxon>
        <taxon>Basidiomycota</taxon>
        <taxon>Agaricomycotina</taxon>
        <taxon>Tremellomycetes</taxon>
        <taxon>Trichosporonales</taxon>
        <taxon>Trichosporonaceae</taxon>
        <taxon>Trichosporon</taxon>
    </lineage>
</organism>
<dbReference type="EMBL" id="AMBO01000375">
    <property type="protein sequence ID" value="EKC99166.1"/>
    <property type="molecule type" value="Genomic_DNA"/>
</dbReference>
<dbReference type="HOGENOM" id="CLU_600187_0_0_1"/>
<feature type="region of interest" description="Disordered" evidence="1">
    <location>
        <begin position="97"/>
        <end position="121"/>
    </location>
</feature>
<reference evidence="2 3" key="1">
    <citation type="journal article" date="2012" name="Eukaryot. Cell">
        <title>Genome sequence of the Trichosporon asahii environmental strain CBS 8904.</title>
        <authorList>
            <person name="Yang R.Y."/>
            <person name="Li H.T."/>
            <person name="Zhu H."/>
            <person name="Zhou G.P."/>
            <person name="Wang M."/>
            <person name="Wang L."/>
        </authorList>
    </citation>
    <scope>NUCLEOTIDE SEQUENCE [LARGE SCALE GENOMIC DNA]</scope>
    <source>
        <strain evidence="2 3">CBS 8904</strain>
    </source>
</reference>
<feature type="compositionally biased region" description="Low complexity" evidence="1">
    <location>
        <begin position="53"/>
        <end position="65"/>
    </location>
</feature>
<dbReference type="Proteomes" id="UP000006757">
    <property type="component" value="Unassembled WGS sequence"/>
</dbReference>
<dbReference type="InParanoid" id="K1VJ65"/>
<evidence type="ECO:0000313" key="2">
    <source>
        <dbReference type="EMBL" id="EKC99166.1"/>
    </source>
</evidence>
<feature type="region of interest" description="Disordered" evidence="1">
    <location>
        <begin position="53"/>
        <end position="85"/>
    </location>
</feature>
<protein>
    <submittedName>
        <fullName evidence="2">Uncharacterized protein</fullName>
    </submittedName>
</protein>
<name>K1VJ65_TRIAC</name>